<organism evidence="2">
    <name type="scientific">bioreactor metagenome</name>
    <dbReference type="NCBI Taxonomy" id="1076179"/>
    <lineage>
        <taxon>unclassified sequences</taxon>
        <taxon>metagenomes</taxon>
        <taxon>ecological metagenomes</taxon>
    </lineage>
</organism>
<evidence type="ECO:0000313" key="2">
    <source>
        <dbReference type="EMBL" id="MPM39948.1"/>
    </source>
</evidence>
<comment type="caution">
    <text evidence="2">The sequence shown here is derived from an EMBL/GenBank/DDBJ whole genome shotgun (WGS) entry which is preliminary data.</text>
</comment>
<dbReference type="AlphaFoldDB" id="A0A644ZHZ7"/>
<name>A0A644ZHZ7_9ZZZZ</name>
<accession>A0A644ZHZ7</accession>
<feature type="region of interest" description="Disordered" evidence="1">
    <location>
        <begin position="586"/>
        <end position="631"/>
    </location>
</feature>
<feature type="region of interest" description="Disordered" evidence="1">
    <location>
        <begin position="525"/>
        <end position="546"/>
    </location>
</feature>
<protein>
    <submittedName>
        <fullName evidence="2">Uncharacterized protein</fullName>
    </submittedName>
</protein>
<sequence>MEMQDFRTALRVGLAEQIHRHRRNPVNRQNPFYQIANFRFRQIEAVAQKHLSARQPHEQRPEPCLLAVRRRCDAHAVGIEQQQLAMGVIARHGGRHLHAEEFEQRIVARRQFRPHPGVADVACGHRGADEARALKHDAAAGVEKISRRHAVGQLFAAEPVNSRSLDLCPVIRPIGIINPRQPGHEVDLEVLESGLFEVAHHLRQKFLRRRMSRVEVMQRVVRFPEPFLRIIRVTGHGVGMFLIKPARFRNAESPAPDPRHESPLAHFPAINGQPVREVSVGAEPFAGQIPGIVTEIDLHILEAEPRIFPVDEIGDALAFGFSDFEPVAVPRQPADRRFGMTRRNAPGFDAKIGVFLQHPVRIAIFAPERRFRADGHARSKLEAGEIVDQRQLAHLARRGIVEHHRHRRRAHRRHHKAEEQRRMAGTAVDAHAAHAVMAGRFQCTVLDGFRPSDVFGRDKEVFPILEFAIRHLRGHAHAAGEPAAAGIEENHIVEAASRQAVEFGQVAAAECDRSCPGVGEFPFQHSPRPFAPQQFPAAKRRSRDNSAVGRQIAPCAVDPESCPAMVKHFRLPDNVGFVSARRRFPAPGNIPTRNAPRSQVSPLRTGETGNWFHPRPVRAGPAPRQCENDRSGRCCGAGTRSGCRA</sequence>
<feature type="compositionally biased region" description="Basic residues" evidence="1">
    <location>
        <begin position="403"/>
        <end position="415"/>
    </location>
</feature>
<reference evidence="2" key="1">
    <citation type="submission" date="2019-08" db="EMBL/GenBank/DDBJ databases">
        <authorList>
            <person name="Kucharzyk K."/>
            <person name="Murdoch R.W."/>
            <person name="Higgins S."/>
            <person name="Loffler F."/>
        </authorList>
    </citation>
    <scope>NUCLEOTIDE SEQUENCE</scope>
</reference>
<dbReference type="EMBL" id="VSSQ01008822">
    <property type="protein sequence ID" value="MPM39948.1"/>
    <property type="molecule type" value="Genomic_DNA"/>
</dbReference>
<evidence type="ECO:0000256" key="1">
    <source>
        <dbReference type="SAM" id="MobiDB-lite"/>
    </source>
</evidence>
<feature type="compositionally biased region" description="Polar residues" evidence="1">
    <location>
        <begin position="591"/>
        <end position="602"/>
    </location>
</feature>
<feature type="region of interest" description="Disordered" evidence="1">
    <location>
        <begin position="402"/>
        <end position="423"/>
    </location>
</feature>
<proteinExistence type="predicted"/>
<gene>
    <name evidence="2" type="ORF">SDC9_86584</name>
</gene>